<name>W6QJP2_PENRF</name>
<feature type="domain" description="3CxxC-type" evidence="4">
    <location>
        <begin position="129"/>
        <end position="227"/>
    </location>
</feature>
<evidence type="ECO:0000256" key="1">
    <source>
        <dbReference type="ARBA" id="ARBA00022723"/>
    </source>
</evidence>
<dbReference type="STRING" id="1365484.W6QJP2"/>
<evidence type="ECO:0000256" key="3">
    <source>
        <dbReference type="ARBA" id="ARBA00022833"/>
    </source>
</evidence>
<dbReference type="SMART" id="SM01328">
    <property type="entry name" value="zf-3CxxC"/>
    <property type="match status" value="1"/>
</dbReference>
<dbReference type="AlphaFoldDB" id="W6QJP2"/>
<reference evidence="5" key="1">
    <citation type="journal article" date="2014" name="Nat. Commun.">
        <title>Multiple recent horizontal transfers of a large genomic region in cheese making fungi.</title>
        <authorList>
            <person name="Cheeseman K."/>
            <person name="Ropars J."/>
            <person name="Renault P."/>
            <person name="Dupont J."/>
            <person name="Gouzy J."/>
            <person name="Branca A."/>
            <person name="Abraham A.L."/>
            <person name="Ceppi M."/>
            <person name="Conseiller E."/>
            <person name="Debuchy R."/>
            <person name="Malagnac F."/>
            <person name="Goarin A."/>
            <person name="Silar P."/>
            <person name="Lacoste S."/>
            <person name="Sallet E."/>
            <person name="Bensimon A."/>
            <person name="Giraud T."/>
            <person name="Brygoo Y."/>
        </authorList>
    </citation>
    <scope>NUCLEOTIDE SEQUENCE [LARGE SCALE GENOMIC DNA]</scope>
    <source>
        <strain evidence="5">FM164</strain>
    </source>
</reference>
<protein>
    <recommendedName>
        <fullName evidence="4">3CxxC-type domain-containing protein</fullName>
    </recommendedName>
</protein>
<dbReference type="OrthoDB" id="8121437at2759"/>
<dbReference type="EMBL" id="HG792019">
    <property type="protein sequence ID" value="CDM36231.1"/>
    <property type="molecule type" value="Genomic_DNA"/>
</dbReference>
<dbReference type="Pfam" id="PF13695">
    <property type="entry name" value="Zn_ribbon_3CxxC"/>
    <property type="match status" value="1"/>
</dbReference>
<keyword evidence="3" id="KW-0862">Zinc</keyword>
<proteinExistence type="predicted"/>
<dbReference type="GO" id="GO:0008270">
    <property type="term" value="F:zinc ion binding"/>
    <property type="evidence" value="ECO:0007669"/>
    <property type="project" value="UniProtKB-KW"/>
</dbReference>
<organism evidence="5 6">
    <name type="scientific">Penicillium roqueforti (strain FM164)</name>
    <dbReference type="NCBI Taxonomy" id="1365484"/>
    <lineage>
        <taxon>Eukaryota</taxon>
        <taxon>Fungi</taxon>
        <taxon>Dikarya</taxon>
        <taxon>Ascomycota</taxon>
        <taxon>Pezizomycotina</taxon>
        <taxon>Eurotiomycetes</taxon>
        <taxon>Eurotiomycetidae</taxon>
        <taxon>Eurotiales</taxon>
        <taxon>Aspergillaceae</taxon>
        <taxon>Penicillium</taxon>
    </lineage>
</organism>
<dbReference type="Proteomes" id="UP000030686">
    <property type="component" value="Unassembled WGS sequence"/>
</dbReference>
<gene>
    <name evidence="5" type="ORF">PROQFM164_S05g000064</name>
</gene>
<dbReference type="InterPro" id="IPR027377">
    <property type="entry name" value="ZAR1/RTP1-5-like_Znf-3CxxC"/>
</dbReference>
<evidence type="ECO:0000256" key="2">
    <source>
        <dbReference type="ARBA" id="ARBA00022771"/>
    </source>
</evidence>
<keyword evidence="2" id="KW-0863">Zinc-finger</keyword>
<keyword evidence="1" id="KW-0479">Metal-binding</keyword>
<sequence>MAEDWLIGSRKCKNHSTWYFEIGQTGVQVAAINQLSHSSNYPYQLLSDLLTLTRILHQGQKNILIVSFFQLLYMPHKMVPAKNKKPIAKWSMYPALHDEVSTLLVEENLHFKFHEDDNDARRIRDHDTNIMGRFVCHNPGCKSKGWSSKMIAVTIRLYPGQEYNARVYHQHCKTCSWVSRPVLDQSYAERIVYRIKKWNGVPVETISNSGSSRGPHNRKLCEGCKAGHCSQSRENAGVDFIAQLERLTL</sequence>
<evidence type="ECO:0000313" key="6">
    <source>
        <dbReference type="Proteomes" id="UP000030686"/>
    </source>
</evidence>
<dbReference type="OMA" id="YPELHGY"/>
<evidence type="ECO:0000313" key="5">
    <source>
        <dbReference type="EMBL" id="CDM36231.1"/>
    </source>
</evidence>
<evidence type="ECO:0000259" key="4">
    <source>
        <dbReference type="SMART" id="SM01328"/>
    </source>
</evidence>
<keyword evidence="6" id="KW-1185">Reference proteome</keyword>
<accession>W6QJP2</accession>